<dbReference type="Proteomes" id="UP001165063">
    <property type="component" value="Unassembled WGS sequence"/>
</dbReference>
<gene>
    <name evidence="3" type="ORF">Amon01_000020700</name>
</gene>
<accession>A0A9W6YRZ4</accession>
<proteinExistence type="predicted"/>
<organism evidence="3 4">
    <name type="scientific">Ambrosiozyma monospora</name>
    <name type="common">Yeast</name>
    <name type="synonym">Endomycopsis monosporus</name>
    <dbReference type="NCBI Taxonomy" id="43982"/>
    <lineage>
        <taxon>Eukaryota</taxon>
        <taxon>Fungi</taxon>
        <taxon>Dikarya</taxon>
        <taxon>Ascomycota</taxon>
        <taxon>Saccharomycotina</taxon>
        <taxon>Pichiomycetes</taxon>
        <taxon>Pichiales</taxon>
        <taxon>Pichiaceae</taxon>
        <taxon>Ambrosiozyma</taxon>
    </lineage>
</organism>
<reference evidence="3" key="1">
    <citation type="submission" date="2023-04" db="EMBL/GenBank/DDBJ databases">
        <title>Ambrosiozyma monospora NBRC 1965.</title>
        <authorList>
            <person name="Ichikawa N."/>
            <person name="Sato H."/>
            <person name="Tonouchi N."/>
        </authorList>
    </citation>
    <scope>NUCLEOTIDE SEQUENCE</scope>
    <source>
        <strain evidence="3">NBRC 1965</strain>
    </source>
</reference>
<comment type="caution">
    <text evidence="3">The sequence shown here is derived from an EMBL/GenBank/DDBJ whole genome shotgun (WGS) entry which is preliminary data.</text>
</comment>
<dbReference type="EMBL" id="BSXU01000062">
    <property type="protein sequence ID" value="GMG19100.1"/>
    <property type="molecule type" value="Genomic_DNA"/>
</dbReference>
<feature type="compositionally biased region" description="Polar residues" evidence="1">
    <location>
        <begin position="164"/>
        <end position="176"/>
    </location>
</feature>
<evidence type="ECO:0000313" key="3">
    <source>
        <dbReference type="EMBL" id="GMG19100.1"/>
    </source>
</evidence>
<dbReference type="InterPro" id="IPR039634">
    <property type="entry name" value="Bul1-like"/>
</dbReference>
<feature type="region of interest" description="Disordered" evidence="1">
    <location>
        <begin position="164"/>
        <end position="194"/>
    </location>
</feature>
<evidence type="ECO:0000259" key="2">
    <source>
        <dbReference type="Pfam" id="PF04425"/>
    </source>
</evidence>
<name>A0A9W6YRZ4_AMBMO</name>
<evidence type="ECO:0000256" key="1">
    <source>
        <dbReference type="SAM" id="MobiDB-lite"/>
    </source>
</evidence>
<dbReference type="AlphaFoldDB" id="A0A9W6YRZ4"/>
<dbReference type="PANTHER" id="PTHR31904">
    <property type="entry name" value="BYPASS OF STOP CODON PROTEIN 5-RELATED"/>
    <property type="match status" value="1"/>
</dbReference>
<dbReference type="PANTHER" id="PTHR31904:SF1">
    <property type="entry name" value="BYPASS OF STOP CODON PROTEIN 5-RELATED"/>
    <property type="match status" value="1"/>
</dbReference>
<feature type="domain" description="Bul1 N-terminal" evidence="2">
    <location>
        <begin position="5"/>
        <end position="179"/>
    </location>
</feature>
<dbReference type="Pfam" id="PF04425">
    <property type="entry name" value="Bul1_N"/>
    <property type="match status" value="1"/>
</dbReference>
<dbReference type="OrthoDB" id="420195at2759"/>
<protein>
    <submittedName>
        <fullName evidence="3">Unnamed protein product</fullName>
    </submittedName>
</protein>
<feature type="region of interest" description="Disordered" evidence="1">
    <location>
        <begin position="269"/>
        <end position="289"/>
    </location>
</feature>
<feature type="compositionally biased region" description="Low complexity" evidence="1">
    <location>
        <begin position="182"/>
        <end position="192"/>
    </location>
</feature>
<sequence>MPIKNTKTKRPELVKRQFLKLLDFGACSGKYHVPNEQIKYPSYGEYDRYDDTYFGFPEDNVLAPTKKYKMYFSFKIPEHISNNSCRHKITSHATKLPPSMGLDLNFTINGDNADGEIFMNDVLGYGRCNVAGSPICLDDHAGWGQSINYCVHVSIVKVASLTPHSSHVSNNKNKQAGYTKLNGTSASGSTSGNGRGSKLVELGDNKLAGEYCLMSDAQHFIRLVPKNDNLVFNNPSMDVTATQLTDLERCCRKQKEFLAQIAEQRRIVSSNSRGGNGDQASEMASSGFNGDDYSSISGASLDSRKLAQMPRESGMFLSSTDDEESTVDDKLYNIKSSSEEIETEAVLPLKTKKRLLGFGKKGLSSSSGSSSGSESGSLLVRCSISKDARIPYIIPKTLRKYSCTDLAFKQKLYDQVCTKSIQLTLVFRPSSGHTKPPATVTITPQLKSYLVTSPYSIPFSFSAKSLIKGGEFSKTGLKELQKQYGTEMTEMKNLSRHARKGIDKMVYYDVNSVLYMKRTETLQDIFKNVCVMPHWKPFNSPENFKTNYFAKVEVELKYDETKSRTSTVLPNFDSCYFITKHYLNIGVEMKGFSVGKSPTVIADLENSIKSNKEALDVPINVIAL</sequence>
<keyword evidence="4" id="KW-1185">Reference proteome</keyword>
<dbReference type="InterPro" id="IPR007519">
    <property type="entry name" value="Bul1_N"/>
</dbReference>
<evidence type="ECO:0000313" key="4">
    <source>
        <dbReference type="Proteomes" id="UP001165063"/>
    </source>
</evidence>